<dbReference type="SUPFAM" id="SSF55729">
    <property type="entry name" value="Acyl-CoA N-acyltransferases (Nat)"/>
    <property type="match status" value="1"/>
</dbReference>
<dbReference type="InterPro" id="IPR051531">
    <property type="entry name" value="N-acetyltransferase"/>
</dbReference>
<accession>A0AAU9D549</accession>
<feature type="domain" description="N-acetyltransferase" evidence="1">
    <location>
        <begin position="13"/>
        <end position="173"/>
    </location>
</feature>
<evidence type="ECO:0000259" key="1">
    <source>
        <dbReference type="PROSITE" id="PS51186"/>
    </source>
</evidence>
<evidence type="ECO:0000313" key="3">
    <source>
        <dbReference type="Proteomes" id="UP001348817"/>
    </source>
</evidence>
<dbReference type="RefSeq" id="WP_338392638.1">
    <property type="nucleotide sequence ID" value="NZ_AP025314.1"/>
</dbReference>
<organism evidence="2 3">
    <name type="scientific">Fulvitalea axinellae</name>
    <dbReference type="NCBI Taxonomy" id="1182444"/>
    <lineage>
        <taxon>Bacteria</taxon>
        <taxon>Pseudomonadati</taxon>
        <taxon>Bacteroidota</taxon>
        <taxon>Cytophagia</taxon>
        <taxon>Cytophagales</taxon>
        <taxon>Persicobacteraceae</taxon>
        <taxon>Fulvitalea</taxon>
    </lineage>
</organism>
<dbReference type="InterPro" id="IPR000182">
    <property type="entry name" value="GNAT_dom"/>
</dbReference>
<sequence length="175" mass="19862">MPQTKTFETERLYLIPTAEDDAEFIFRLMNSPKYHEYIGDRNIRTLDDAKTFIQEKMTLQLLRLGYSSYTLVRKSDGEKVGVCGLYDREGLEGVDIGFALLPEFERTGYALESALKLKQMAFAEFNISEIKAITTKENKASQTLLEKLGLKAEGTVVLPGTTNEMLLYRLKNESA</sequence>
<name>A0AAU9D549_9BACT</name>
<evidence type="ECO:0000313" key="2">
    <source>
        <dbReference type="EMBL" id="BDD11123.1"/>
    </source>
</evidence>
<dbReference type="KEGG" id="fax:FUAX_35550"/>
<reference evidence="2 3" key="1">
    <citation type="submission" date="2021-12" db="EMBL/GenBank/DDBJ databases">
        <title>Genome sequencing of bacteria with rrn-lacking chromosome and rrn-plasmid.</title>
        <authorList>
            <person name="Anda M."/>
            <person name="Iwasaki W."/>
        </authorList>
    </citation>
    <scope>NUCLEOTIDE SEQUENCE [LARGE SCALE GENOMIC DNA]</scope>
    <source>
        <strain evidence="2 3">DSM 100852</strain>
    </source>
</reference>
<dbReference type="InterPro" id="IPR016181">
    <property type="entry name" value="Acyl_CoA_acyltransferase"/>
</dbReference>
<dbReference type="Pfam" id="PF13302">
    <property type="entry name" value="Acetyltransf_3"/>
    <property type="match status" value="1"/>
</dbReference>
<proteinExistence type="predicted"/>
<keyword evidence="3" id="KW-1185">Reference proteome</keyword>
<dbReference type="PANTHER" id="PTHR43792">
    <property type="entry name" value="GNAT FAMILY, PUTATIVE (AFU_ORTHOLOGUE AFUA_3G00765)-RELATED-RELATED"/>
    <property type="match status" value="1"/>
</dbReference>
<dbReference type="Gene3D" id="3.40.630.30">
    <property type="match status" value="1"/>
</dbReference>
<dbReference type="EMBL" id="AP025314">
    <property type="protein sequence ID" value="BDD11123.1"/>
    <property type="molecule type" value="Genomic_DNA"/>
</dbReference>
<gene>
    <name evidence="2" type="ORF">FUAX_35550</name>
</gene>
<dbReference type="PROSITE" id="PS51186">
    <property type="entry name" value="GNAT"/>
    <property type="match status" value="1"/>
</dbReference>
<dbReference type="AlphaFoldDB" id="A0AAU9D549"/>
<dbReference type="GO" id="GO:0016747">
    <property type="term" value="F:acyltransferase activity, transferring groups other than amino-acyl groups"/>
    <property type="evidence" value="ECO:0007669"/>
    <property type="project" value="InterPro"/>
</dbReference>
<dbReference type="Proteomes" id="UP001348817">
    <property type="component" value="Chromosome"/>
</dbReference>
<dbReference type="PANTHER" id="PTHR43792:SF1">
    <property type="entry name" value="N-ACETYLTRANSFERASE DOMAIN-CONTAINING PROTEIN"/>
    <property type="match status" value="1"/>
</dbReference>
<protein>
    <submittedName>
        <fullName evidence="2">N-acetyltransferase GCN5</fullName>
    </submittedName>
</protein>